<feature type="domain" description="Rhodanese" evidence="2">
    <location>
        <begin position="65"/>
        <end position="163"/>
    </location>
</feature>
<sequence>MRLTIGAWRAVMGSLMAVVVLAKQGGGSCDDGFDCSYKLEPRTVYSQAIDSDIVVTYEQLKEMIATGNVQLFDVRNPDEFEEGSIPGATNIPLGDLEKAFRLTPDQFRQHYGVSMPEKSDCNFILHCQRGRRSLTALETLKPLGYVRARHYAGGYSEWAQLEAQ</sequence>
<reference evidence="4" key="2">
    <citation type="journal article" date="2017" name="Sci. Adv.">
        <title>A tail of two voltages: Proteomic comparison of the three electric organs of the electric eel.</title>
        <authorList>
            <person name="Traeger L.L."/>
            <person name="Sabat G."/>
            <person name="Barrett-Wilt G.A."/>
            <person name="Wells G.B."/>
            <person name="Sussman M.R."/>
        </authorList>
    </citation>
    <scope>NUCLEOTIDE SEQUENCE [LARGE SCALE GENOMIC DNA]</scope>
</reference>
<dbReference type="KEGG" id="eee:113570172"/>
<reference evidence="4" key="1">
    <citation type="journal article" date="2014" name="Science">
        <title>Nonhuman genetics. Genomic basis for the convergent evolution of electric organs.</title>
        <authorList>
            <person name="Gallant J.R."/>
            <person name="Traeger L.L."/>
            <person name="Volkening J.D."/>
            <person name="Moffett H."/>
            <person name="Chen P.H."/>
            <person name="Novina C.D."/>
            <person name="Phillips G.N.Jr."/>
            <person name="Anand R."/>
            <person name="Wells G.B."/>
            <person name="Pinch M."/>
            <person name="Guth R."/>
            <person name="Unguez G.A."/>
            <person name="Albert J.S."/>
            <person name="Zakon H.H."/>
            <person name="Samanta M.P."/>
            <person name="Sussman M.R."/>
        </authorList>
    </citation>
    <scope>NUCLEOTIDE SEQUENCE [LARGE SCALE GENOMIC DNA]</scope>
</reference>
<dbReference type="SUPFAM" id="SSF52821">
    <property type="entry name" value="Rhodanese/Cell cycle control phosphatase"/>
    <property type="match status" value="1"/>
</dbReference>
<evidence type="ECO:0000256" key="1">
    <source>
        <dbReference type="SAM" id="SignalP"/>
    </source>
</evidence>
<feature type="signal peptide" evidence="1">
    <location>
        <begin position="1"/>
        <end position="22"/>
    </location>
</feature>
<evidence type="ECO:0000313" key="4">
    <source>
        <dbReference type="Proteomes" id="UP000314983"/>
    </source>
</evidence>
<feature type="chain" id="PRO_5044249790" description="Rhodanese domain-containing protein" evidence="1">
    <location>
        <begin position="23"/>
        <end position="164"/>
    </location>
</feature>
<dbReference type="InterPro" id="IPR001763">
    <property type="entry name" value="Rhodanese-like_dom"/>
</dbReference>
<proteinExistence type="predicted"/>
<gene>
    <name evidence="3" type="primary">LOC113570172</name>
</gene>
<evidence type="ECO:0000259" key="2">
    <source>
        <dbReference type="PROSITE" id="PS50206"/>
    </source>
</evidence>
<organism evidence="3 4">
    <name type="scientific">Electrophorus electricus</name>
    <name type="common">Electric eel</name>
    <name type="synonym">Gymnotus electricus</name>
    <dbReference type="NCBI Taxonomy" id="8005"/>
    <lineage>
        <taxon>Eukaryota</taxon>
        <taxon>Metazoa</taxon>
        <taxon>Chordata</taxon>
        <taxon>Craniata</taxon>
        <taxon>Vertebrata</taxon>
        <taxon>Euteleostomi</taxon>
        <taxon>Actinopterygii</taxon>
        <taxon>Neopterygii</taxon>
        <taxon>Teleostei</taxon>
        <taxon>Ostariophysi</taxon>
        <taxon>Gymnotiformes</taxon>
        <taxon>Gymnotoidei</taxon>
        <taxon>Gymnotidae</taxon>
        <taxon>Electrophorus</taxon>
    </lineage>
</organism>
<dbReference type="Gene3D" id="3.40.250.10">
    <property type="entry name" value="Rhodanese-like domain"/>
    <property type="match status" value="1"/>
</dbReference>
<dbReference type="Pfam" id="PF00581">
    <property type="entry name" value="Rhodanese"/>
    <property type="match status" value="1"/>
</dbReference>
<dbReference type="GeneTree" id="ENSGT00940000165845"/>
<reference evidence="3" key="5">
    <citation type="submission" date="2025-09" db="UniProtKB">
        <authorList>
            <consortium name="Ensembl"/>
        </authorList>
    </citation>
    <scope>IDENTIFICATION</scope>
</reference>
<accession>A0A4W4GW79</accession>
<dbReference type="SMART" id="SM00450">
    <property type="entry name" value="RHOD"/>
    <property type="match status" value="1"/>
</dbReference>
<dbReference type="Proteomes" id="UP000314983">
    <property type="component" value="Chromosome 6"/>
</dbReference>
<name>A0A4W4GW79_ELEEL</name>
<dbReference type="GeneID" id="113570172"/>
<keyword evidence="4" id="KW-1185">Reference proteome</keyword>
<dbReference type="STRING" id="8005.ENSEEEP00000043047"/>
<keyword evidence="1" id="KW-0732">Signal</keyword>
<protein>
    <recommendedName>
        <fullName evidence="2">Rhodanese domain-containing protein</fullName>
    </recommendedName>
</protein>
<dbReference type="PANTHER" id="PTHR44086:SF4">
    <property type="entry name" value="THIOSULFATE SULFURTRANSFERASE_RHODANESE-LIKE DOMAIN-CONTAINING PROTEIN 1-RELATED"/>
    <property type="match status" value="1"/>
</dbReference>
<evidence type="ECO:0000313" key="3">
    <source>
        <dbReference type="Ensembl" id="ENSEEEP00000043047.2"/>
    </source>
</evidence>
<dbReference type="InterPro" id="IPR036873">
    <property type="entry name" value="Rhodanese-like_dom_sf"/>
</dbReference>
<dbReference type="OMA" id="MYARVIR"/>
<dbReference type="RefSeq" id="XP_026854209.2">
    <property type="nucleotide sequence ID" value="XM_026998408.2"/>
</dbReference>
<dbReference type="Ensembl" id="ENSEEET00000043539.2">
    <property type="protein sequence ID" value="ENSEEEP00000043047.2"/>
    <property type="gene ID" value="ENSEEEG00000020321.2"/>
</dbReference>
<reference evidence="3" key="4">
    <citation type="submission" date="2025-08" db="UniProtKB">
        <authorList>
            <consortium name="Ensembl"/>
        </authorList>
    </citation>
    <scope>IDENTIFICATION</scope>
</reference>
<reference evidence="3" key="3">
    <citation type="submission" date="2020-05" db="EMBL/GenBank/DDBJ databases">
        <title>Electrophorus electricus (electric eel) genome, fEleEle1, primary haplotype.</title>
        <authorList>
            <person name="Myers G."/>
            <person name="Meyer A."/>
            <person name="Fedrigo O."/>
            <person name="Formenti G."/>
            <person name="Rhie A."/>
            <person name="Tracey A."/>
            <person name="Sims Y."/>
            <person name="Jarvis E.D."/>
        </authorList>
    </citation>
    <scope>NUCLEOTIDE SEQUENCE [LARGE SCALE GENOMIC DNA]</scope>
</reference>
<dbReference type="AlphaFoldDB" id="A0A4W4GW79"/>
<dbReference type="PANTHER" id="PTHR44086">
    <property type="entry name" value="THIOSULFATE SULFURTRANSFERASE RDL2, MITOCHONDRIAL-RELATED"/>
    <property type="match status" value="1"/>
</dbReference>
<dbReference type="PROSITE" id="PS50206">
    <property type="entry name" value="RHODANESE_3"/>
    <property type="match status" value="1"/>
</dbReference>